<protein>
    <submittedName>
        <fullName evidence="1">Uncharacterized protein</fullName>
    </submittedName>
</protein>
<evidence type="ECO:0000313" key="1">
    <source>
        <dbReference type="EMBL" id="POQ01442.1"/>
    </source>
</evidence>
<organism evidence="1 2">
    <name type="scientific">Pseudomonas syringae pv. syringae</name>
    <dbReference type="NCBI Taxonomy" id="321"/>
    <lineage>
        <taxon>Bacteria</taxon>
        <taxon>Pseudomonadati</taxon>
        <taxon>Pseudomonadota</taxon>
        <taxon>Gammaproteobacteria</taxon>
        <taxon>Pseudomonadales</taxon>
        <taxon>Pseudomonadaceae</taxon>
        <taxon>Pseudomonas</taxon>
        <taxon>Pseudomonas syringae</taxon>
    </lineage>
</organism>
<dbReference type="Proteomes" id="UP000237295">
    <property type="component" value="Unassembled WGS sequence"/>
</dbReference>
<accession>A0AAE5VT55</accession>
<proteinExistence type="predicted"/>
<comment type="caution">
    <text evidence="1">The sequence shown here is derived from an EMBL/GenBank/DDBJ whole genome shotgun (WGS) entry which is preliminary data.</text>
</comment>
<evidence type="ECO:0000313" key="2">
    <source>
        <dbReference type="Proteomes" id="UP000237295"/>
    </source>
</evidence>
<name>A0AAE5VT55_PSESY</name>
<sequence>MIAIFLFYMLEAYAALPQIGVHMLFKALLELVFSLRNTSIEVHEWNQSDVRRPRLANGSTLGMVSTKHRDLSFSGCQLAHAVVKADYLDTRNLTMPGIGFLFQASGIIDFDSCPLELKRGAGQALNDFSLTGMTGRVGQGLAILYAHRMDLRFAAHLKSYVCSLPAGSVGAAHKNESMADFLFSNAHETVLIEAKGSFTLRENAPSEIKKVLKKALEKQVDPWMRYLRPAPSNGYVIYSCLRDGVSEPSAMFVVDPEGENTELSDLPMGVEQVMRENYAAWLRAMGLVESAERLLRPEVSQPVEYSFLIARVGNREFAFLDRYLGIGSYQGWWIEPCLGLDVDVLLAISSVVRSSQESLQDLLANFPDPSEASPAYVSIFPDGSIFGLIVCDELHPVRILL</sequence>
<dbReference type="EMBL" id="NBAQ01000016">
    <property type="protein sequence ID" value="POQ01442.1"/>
    <property type="molecule type" value="Genomic_DNA"/>
</dbReference>
<gene>
    <name evidence="1" type="ORF">CXB42_23050</name>
</gene>
<dbReference type="AlphaFoldDB" id="A0AAE5VT55"/>
<reference evidence="1 2" key="1">
    <citation type="submission" date="2017-03" db="EMBL/GenBank/DDBJ databases">
        <authorList>
            <person name="Hulin M.T."/>
        </authorList>
    </citation>
    <scope>NUCLEOTIDE SEQUENCE [LARGE SCALE GENOMIC DNA]</scope>
    <source>
        <strain evidence="1 2">5264</strain>
    </source>
</reference>